<evidence type="ECO:0000313" key="2">
    <source>
        <dbReference type="EMBL" id="KAG9333898.1"/>
    </source>
</evidence>
<dbReference type="Proteomes" id="UP000824540">
    <property type="component" value="Unassembled WGS sequence"/>
</dbReference>
<gene>
    <name evidence="2" type="ORF">JZ751_009417</name>
</gene>
<dbReference type="GO" id="GO:0020037">
    <property type="term" value="F:heme binding"/>
    <property type="evidence" value="ECO:0007669"/>
    <property type="project" value="TreeGrafter"/>
</dbReference>
<comment type="similarity">
    <text evidence="1">Belongs to the HEBP family.</text>
</comment>
<dbReference type="EMBL" id="JAFBMS010000170">
    <property type="protein sequence ID" value="KAG9333898.1"/>
    <property type="molecule type" value="Genomic_DNA"/>
</dbReference>
<evidence type="ECO:0000313" key="3">
    <source>
        <dbReference type="Proteomes" id="UP000824540"/>
    </source>
</evidence>
<dbReference type="SUPFAM" id="SSF55136">
    <property type="entry name" value="Probable bacterial effector-binding domain"/>
    <property type="match status" value="1"/>
</dbReference>
<reference evidence="2" key="1">
    <citation type="thesis" date="2021" institute="BYU ScholarsArchive" country="Provo, UT, USA">
        <title>Applications of and Algorithms for Genome Assembly and Genomic Analyses with an Emphasis on Marine Teleosts.</title>
        <authorList>
            <person name="Pickett B.D."/>
        </authorList>
    </citation>
    <scope>NUCLEOTIDE SEQUENCE</scope>
    <source>
        <strain evidence="2">HI-2016</strain>
    </source>
</reference>
<name>A0A8T2N7X6_9TELE</name>
<dbReference type="AlphaFoldDB" id="A0A8T2N7X6"/>
<dbReference type="PANTHER" id="PTHR11220:SF7">
    <property type="entry name" value="SOUL PROTEIN"/>
    <property type="match status" value="1"/>
</dbReference>
<dbReference type="InterPro" id="IPR006917">
    <property type="entry name" value="SOUL_heme-bd"/>
</dbReference>
<dbReference type="PANTHER" id="PTHR11220">
    <property type="entry name" value="HEME-BINDING PROTEIN-RELATED"/>
    <property type="match status" value="1"/>
</dbReference>
<sequence length="113" mass="12820">MTVPIVTVVCMDEARSALSRDVTVAYYMPLQWQAHPPRPLDPDITMQEWPATVIYSRSFSGVTNERSILIEMNGLAEVLGSPRVRLRDPFIVASYSSPATANRHNEIWFLEQL</sequence>
<dbReference type="Gene3D" id="3.20.80.10">
    <property type="entry name" value="Regulatory factor, effector binding domain"/>
    <property type="match status" value="1"/>
</dbReference>
<dbReference type="Pfam" id="PF04832">
    <property type="entry name" value="SOUL"/>
    <property type="match status" value="1"/>
</dbReference>
<keyword evidence="3" id="KW-1185">Reference proteome</keyword>
<organism evidence="2 3">
    <name type="scientific">Albula glossodonta</name>
    <name type="common">roundjaw bonefish</name>
    <dbReference type="NCBI Taxonomy" id="121402"/>
    <lineage>
        <taxon>Eukaryota</taxon>
        <taxon>Metazoa</taxon>
        <taxon>Chordata</taxon>
        <taxon>Craniata</taxon>
        <taxon>Vertebrata</taxon>
        <taxon>Euteleostomi</taxon>
        <taxon>Actinopterygii</taxon>
        <taxon>Neopterygii</taxon>
        <taxon>Teleostei</taxon>
        <taxon>Albuliformes</taxon>
        <taxon>Albulidae</taxon>
        <taxon>Albula</taxon>
    </lineage>
</organism>
<proteinExistence type="inferred from homology"/>
<evidence type="ECO:0000256" key="1">
    <source>
        <dbReference type="ARBA" id="ARBA00009817"/>
    </source>
</evidence>
<comment type="caution">
    <text evidence="2">The sequence shown here is derived from an EMBL/GenBank/DDBJ whole genome shotgun (WGS) entry which is preliminary data.</text>
</comment>
<evidence type="ECO:0008006" key="4">
    <source>
        <dbReference type="Google" id="ProtNLM"/>
    </source>
</evidence>
<dbReference type="InterPro" id="IPR011256">
    <property type="entry name" value="Reg_factor_effector_dom_sf"/>
</dbReference>
<protein>
    <recommendedName>
        <fullName evidence="4">Heme-binding protein soul3</fullName>
    </recommendedName>
</protein>
<dbReference type="OrthoDB" id="9420729at2759"/>
<accession>A0A8T2N7X6</accession>